<name>A0A4Q0ZK16_9BACT</name>
<protein>
    <submittedName>
        <fullName evidence="1">Uncharacterized protein</fullName>
    </submittedName>
</protein>
<evidence type="ECO:0000313" key="2">
    <source>
        <dbReference type="Proteomes" id="UP000290870"/>
    </source>
</evidence>
<dbReference type="Pfam" id="PF19669">
    <property type="entry name" value="DUF6172"/>
    <property type="match status" value="1"/>
</dbReference>
<dbReference type="AlphaFoldDB" id="A0A4Q0ZK16"/>
<proteinExistence type="predicted"/>
<dbReference type="RefSeq" id="WP_128986664.1">
    <property type="nucleotide sequence ID" value="NZ_PDJZ01000007.1"/>
</dbReference>
<dbReference type="Proteomes" id="UP000290870">
    <property type="component" value="Unassembled WGS sequence"/>
</dbReference>
<comment type="caution">
    <text evidence="1">The sequence shown here is derived from an EMBL/GenBank/DDBJ whole genome shotgun (WGS) entry which is preliminary data.</text>
</comment>
<evidence type="ECO:0000313" key="1">
    <source>
        <dbReference type="EMBL" id="RXJ83906.1"/>
    </source>
</evidence>
<sequence>MKKTFQLNVSNKNRDRQVDSIKNEVRKYIKREKSKRPPEGFNFWAFDCKFGKTADEASEIKFVDVTKFIDFAASENYDSFYLELIARADIKKVKEKNNSNEEQNDQEIEEN</sequence>
<dbReference type="OrthoDB" id="9794656at2"/>
<dbReference type="InterPro" id="IPR046170">
    <property type="entry name" value="DUF6172"/>
</dbReference>
<reference evidence="1 2" key="1">
    <citation type="submission" date="2017-10" db="EMBL/GenBank/DDBJ databases">
        <title>Genomics of the genus Arcobacter.</title>
        <authorList>
            <person name="Perez-Cataluna A."/>
            <person name="Figueras M.J."/>
        </authorList>
    </citation>
    <scope>NUCLEOTIDE SEQUENCE [LARGE SCALE GENOMIC DNA]</scope>
    <source>
        <strain evidence="1 2">F26</strain>
    </source>
</reference>
<organism evidence="1 2">
    <name type="scientific">Arcobacter cloacae</name>
    <dbReference type="NCBI Taxonomy" id="1054034"/>
    <lineage>
        <taxon>Bacteria</taxon>
        <taxon>Pseudomonadati</taxon>
        <taxon>Campylobacterota</taxon>
        <taxon>Epsilonproteobacteria</taxon>
        <taxon>Campylobacterales</taxon>
        <taxon>Arcobacteraceae</taxon>
        <taxon>Arcobacter</taxon>
    </lineage>
</organism>
<gene>
    <name evidence="1" type="ORF">CRU90_07470</name>
</gene>
<dbReference type="EMBL" id="PDJZ01000007">
    <property type="protein sequence ID" value="RXJ83906.1"/>
    <property type="molecule type" value="Genomic_DNA"/>
</dbReference>
<accession>A0A4Q0ZK16</accession>